<keyword evidence="7" id="KW-0812">Transmembrane</keyword>
<keyword evidence="7" id="KW-0645">Protease</keyword>
<dbReference type="GO" id="GO:0004252">
    <property type="term" value="F:serine-type endopeptidase activity"/>
    <property type="evidence" value="ECO:0007669"/>
    <property type="project" value="InterPro"/>
</dbReference>
<dbReference type="PROSITE" id="PS00761">
    <property type="entry name" value="SPASE_I_3"/>
    <property type="match status" value="1"/>
</dbReference>
<evidence type="ECO:0000256" key="7">
    <source>
        <dbReference type="RuleBase" id="RU362042"/>
    </source>
</evidence>
<dbReference type="OrthoDB" id="9802919at2"/>
<dbReference type="PANTHER" id="PTHR43390">
    <property type="entry name" value="SIGNAL PEPTIDASE I"/>
    <property type="match status" value="1"/>
</dbReference>
<dbReference type="InterPro" id="IPR000223">
    <property type="entry name" value="Pept_S26A_signal_pept_1"/>
</dbReference>
<evidence type="ECO:0000256" key="5">
    <source>
        <dbReference type="ARBA" id="ARBA00022801"/>
    </source>
</evidence>
<dbReference type="CDD" id="cd06530">
    <property type="entry name" value="S26_SPase_I"/>
    <property type="match status" value="1"/>
</dbReference>
<name>A0A140LEI1_9FIRM</name>
<accession>A0A140LEI1</accession>
<keyword evidence="7" id="KW-1133">Transmembrane helix</keyword>
<dbReference type="PRINTS" id="PR00727">
    <property type="entry name" value="LEADERPTASE"/>
</dbReference>
<organism evidence="9 10">
    <name type="scientific">Thermotalea metallivorans</name>
    <dbReference type="NCBI Taxonomy" id="520762"/>
    <lineage>
        <taxon>Bacteria</taxon>
        <taxon>Bacillati</taxon>
        <taxon>Bacillota</taxon>
        <taxon>Clostridia</taxon>
        <taxon>Peptostreptococcales</taxon>
        <taxon>Thermotaleaceae</taxon>
        <taxon>Thermotalea</taxon>
    </lineage>
</organism>
<evidence type="ECO:0000256" key="3">
    <source>
        <dbReference type="ARBA" id="ARBA00009370"/>
    </source>
</evidence>
<evidence type="ECO:0000256" key="6">
    <source>
        <dbReference type="PIRSR" id="PIRSR600223-1"/>
    </source>
</evidence>
<feature type="active site" evidence="6">
    <location>
        <position position="36"/>
    </location>
</feature>
<dbReference type="GO" id="GO:0009003">
    <property type="term" value="F:signal peptidase activity"/>
    <property type="evidence" value="ECO:0007669"/>
    <property type="project" value="UniProtKB-EC"/>
</dbReference>
<dbReference type="GO" id="GO:0005886">
    <property type="term" value="C:plasma membrane"/>
    <property type="evidence" value="ECO:0007669"/>
    <property type="project" value="UniProtKB-SubCell"/>
</dbReference>
<feature type="domain" description="Peptidase S26" evidence="8">
    <location>
        <begin position="6"/>
        <end position="165"/>
    </location>
</feature>
<dbReference type="InterPro" id="IPR036286">
    <property type="entry name" value="LexA/Signal_pep-like_sf"/>
</dbReference>
<dbReference type="GO" id="GO:0006465">
    <property type="term" value="P:signal peptide processing"/>
    <property type="evidence" value="ECO:0007669"/>
    <property type="project" value="InterPro"/>
</dbReference>
<comment type="catalytic activity">
    <reaction evidence="1 7">
        <text>Cleavage of hydrophobic, N-terminal signal or leader sequences from secreted and periplasmic proteins.</text>
        <dbReference type="EC" id="3.4.21.89"/>
    </reaction>
</comment>
<dbReference type="NCBIfam" id="TIGR02227">
    <property type="entry name" value="sigpep_I_bact"/>
    <property type="match status" value="1"/>
</dbReference>
<dbReference type="InterPro" id="IPR019533">
    <property type="entry name" value="Peptidase_S26"/>
</dbReference>
<evidence type="ECO:0000256" key="2">
    <source>
        <dbReference type="ARBA" id="ARBA00004401"/>
    </source>
</evidence>
<keyword evidence="10" id="KW-1185">Reference proteome</keyword>
<dbReference type="EMBL" id="LOEE01000003">
    <property type="protein sequence ID" value="KXG78956.1"/>
    <property type="molecule type" value="Genomic_DNA"/>
</dbReference>
<dbReference type="EC" id="3.4.21.89" evidence="4 7"/>
<dbReference type="PANTHER" id="PTHR43390:SF1">
    <property type="entry name" value="CHLOROPLAST PROCESSING PEPTIDASE"/>
    <property type="match status" value="1"/>
</dbReference>
<proteinExistence type="inferred from homology"/>
<dbReference type="PATRIC" id="fig|520762.4.peg.133"/>
<keyword evidence="7" id="KW-0472">Membrane</keyword>
<dbReference type="AlphaFoldDB" id="A0A140LEI1"/>
<feature type="transmembrane region" description="Helical" evidence="7">
    <location>
        <begin position="12"/>
        <end position="32"/>
    </location>
</feature>
<evidence type="ECO:0000313" key="10">
    <source>
        <dbReference type="Proteomes" id="UP000070456"/>
    </source>
</evidence>
<dbReference type="STRING" id="520762.AN619_01160"/>
<evidence type="ECO:0000313" key="9">
    <source>
        <dbReference type="EMBL" id="KXG78956.1"/>
    </source>
</evidence>
<comment type="subcellular location">
    <subcellularLocation>
        <location evidence="2">Cell membrane</location>
        <topology evidence="2">Single-pass type II membrane protein</topology>
    </subcellularLocation>
    <subcellularLocation>
        <location evidence="7">Membrane</location>
        <topology evidence="7">Single-pass type II membrane protein</topology>
    </subcellularLocation>
</comment>
<gene>
    <name evidence="9" type="primary">spsB</name>
    <name evidence="9" type="ORF">AN619_01160</name>
</gene>
<dbReference type="InterPro" id="IPR019758">
    <property type="entry name" value="Pept_S26A_signal_pept_1_CS"/>
</dbReference>
<evidence type="ECO:0000256" key="4">
    <source>
        <dbReference type="ARBA" id="ARBA00013208"/>
    </source>
</evidence>
<dbReference type="RefSeq" id="WP_068554021.1">
    <property type="nucleotide sequence ID" value="NZ_LOEE01000003.1"/>
</dbReference>
<keyword evidence="5 7" id="KW-0378">Hydrolase</keyword>
<evidence type="ECO:0000259" key="8">
    <source>
        <dbReference type="Pfam" id="PF10502"/>
    </source>
</evidence>
<comment type="caution">
    <text evidence="9">The sequence shown here is derived from an EMBL/GenBank/DDBJ whole genome shotgun (WGS) entry which is preliminary data.</text>
</comment>
<sequence length="181" mass="20823">MLDQMVDILKKILAAVLIAILMEEFVFGFTVVQGESMAPTVKNHDKLFVNKISYLFHKPQIGDIVIFHPPIEERKKEFFIKRVIAVENDEFLIQNGKVYINGKAIDEPYVKAEKYEEKDYDICQGRVPKGMVFVMGDNRNDSNDSRSFGFVPIKDIEGKADFRIWPFDTAKAFTVNDAHKD</sequence>
<dbReference type="Pfam" id="PF10502">
    <property type="entry name" value="Peptidase_S26"/>
    <property type="match status" value="1"/>
</dbReference>
<protein>
    <recommendedName>
        <fullName evidence="4 7">Signal peptidase I</fullName>
        <ecNumber evidence="4 7">3.4.21.89</ecNumber>
    </recommendedName>
</protein>
<dbReference type="SUPFAM" id="SSF51306">
    <property type="entry name" value="LexA/Signal peptidase"/>
    <property type="match status" value="1"/>
</dbReference>
<feature type="active site" evidence="6">
    <location>
        <position position="81"/>
    </location>
</feature>
<reference evidence="9 10" key="1">
    <citation type="submission" date="2015-12" db="EMBL/GenBank/DDBJ databases">
        <title>Draft genome sequence of the thermoanaerobe Thermotalea metallivorans, an isolate from the runoff channel of the Great Artesian Basin, Australia.</title>
        <authorList>
            <person name="Patel B.K."/>
        </authorList>
    </citation>
    <scope>NUCLEOTIDE SEQUENCE [LARGE SCALE GENOMIC DNA]</scope>
    <source>
        <strain evidence="9 10">B2-1</strain>
    </source>
</reference>
<evidence type="ECO:0000256" key="1">
    <source>
        <dbReference type="ARBA" id="ARBA00000677"/>
    </source>
</evidence>
<comment type="similarity">
    <text evidence="3 7">Belongs to the peptidase S26 family.</text>
</comment>
<dbReference type="Gene3D" id="2.10.109.10">
    <property type="entry name" value="Umud Fragment, subunit A"/>
    <property type="match status" value="1"/>
</dbReference>
<dbReference type="Proteomes" id="UP000070456">
    <property type="component" value="Unassembled WGS sequence"/>
</dbReference>